<evidence type="ECO:0000313" key="4">
    <source>
        <dbReference type="Proteomes" id="UP001228113"/>
    </source>
</evidence>
<proteinExistence type="predicted"/>
<gene>
    <name evidence="3" type="ORF">METESE_10080</name>
</gene>
<dbReference type="InterPro" id="IPR016883">
    <property type="entry name" value="UCP028431"/>
</dbReference>
<sequence>MGMPESNLNGAAGNRRKEGRRPSPLRGLLGGCVLPALLLFSTGCQAATPAPSAPVLTDQAFLDLLERRTFQFFWDTADPTTGLVPDRYPTPSFASISAVGFGLTAYVIGAERGYVTRDQAAQRVLLTLRFLDKAPQGDAATGIAGYKGFYYHFLDMKTGLRYQKVELSSIDTALLLAGALTCRAYFDQPSAAETEIRDIAVRLNARADWAWFSARPNLVSMGWTPEEGFNTYDWHGYMEGMLLVLLAMGSPAHPVSPAAWPAYTATQKWGTFEGQSFFQFGPLFGHQFSHIWVDFRGIRDAASAARDLDYAENTRRATYAQRAYALRNPGGWKGYGANGWGISACDGPVDGTLTVDGTKRTFLTYAARGAGGEGILDDGTLTPNAAAGSMPFTPEISLPALQAMRTTYGDALFSTYGFLDAYNPTFPVGQKTYHGRTVSGLGWFDTDYLGIDQGLILTMIENHRSGLVWNLMKRDPTLLRGLALAGFKGGWVDAAPAALKRPVR</sequence>
<dbReference type="KEGG" id="msea:METESE_10080"/>
<feature type="domain" description="Glycoamylase-like" evidence="2">
    <location>
        <begin position="232"/>
        <end position="475"/>
    </location>
</feature>
<dbReference type="InterPro" id="IPR019282">
    <property type="entry name" value="Glycoamylase-like_cons_dom"/>
</dbReference>
<dbReference type="PIRSF" id="PIRSF028431">
    <property type="entry name" value="UCP028431"/>
    <property type="match status" value="1"/>
</dbReference>
<dbReference type="Proteomes" id="UP001228113">
    <property type="component" value="Chromosome"/>
</dbReference>
<reference evidence="3" key="1">
    <citation type="journal article" date="2023" name="Int. J. Syst. Evol. Microbiol.">
        <title>Mesoterricola silvestris gen. nov., sp. nov., Mesoterricola sediminis sp. nov., Geothrix oryzae sp. nov., Geothrix edaphica sp. nov., Geothrix rubra sp. nov., and Geothrix limicola sp. nov., six novel members of Acidobacteriota isolated from soils.</title>
        <authorList>
            <person name="Itoh H."/>
            <person name="Sugisawa Y."/>
            <person name="Mise K."/>
            <person name="Xu Z."/>
            <person name="Kuniyasu M."/>
            <person name="Ushijima N."/>
            <person name="Kawano K."/>
            <person name="Kobayashi E."/>
            <person name="Shiratori Y."/>
            <person name="Masuda Y."/>
            <person name="Senoo K."/>
        </authorList>
    </citation>
    <scope>NUCLEOTIDE SEQUENCE</scope>
    <source>
        <strain evidence="3">W786</strain>
    </source>
</reference>
<evidence type="ECO:0000259" key="2">
    <source>
        <dbReference type="Pfam" id="PF10091"/>
    </source>
</evidence>
<organism evidence="3 4">
    <name type="scientific">Mesoterricola sediminis</name>
    <dbReference type="NCBI Taxonomy" id="2927980"/>
    <lineage>
        <taxon>Bacteria</taxon>
        <taxon>Pseudomonadati</taxon>
        <taxon>Acidobacteriota</taxon>
        <taxon>Holophagae</taxon>
        <taxon>Holophagales</taxon>
        <taxon>Holophagaceae</taxon>
        <taxon>Mesoterricola</taxon>
    </lineage>
</organism>
<dbReference type="Gene3D" id="1.50.10.140">
    <property type="match status" value="1"/>
</dbReference>
<dbReference type="EMBL" id="AP027081">
    <property type="protein sequence ID" value="BDU76050.1"/>
    <property type="molecule type" value="Genomic_DNA"/>
</dbReference>
<accession>A0AA48GX82</accession>
<evidence type="ECO:0000313" key="3">
    <source>
        <dbReference type="EMBL" id="BDU76050.1"/>
    </source>
</evidence>
<protein>
    <recommendedName>
        <fullName evidence="2">Glycoamylase-like domain-containing protein</fullName>
    </recommendedName>
</protein>
<name>A0AA48GX82_9BACT</name>
<keyword evidence="4" id="KW-1185">Reference proteome</keyword>
<feature type="region of interest" description="Disordered" evidence="1">
    <location>
        <begin position="1"/>
        <end position="23"/>
    </location>
</feature>
<dbReference type="Pfam" id="PF10091">
    <property type="entry name" value="Glycoamylase"/>
    <property type="match status" value="1"/>
</dbReference>
<dbReference type="AlphaFoldDB" id="A0AA48GX82"/>
<evidence type="ECO:0000256" key="1">
    <source>
        <dbReference type="SAM" id="MobiDB-lite"/>
    </source>
</evidence>